<proteinExistence type="predicted"/>
<evidence type="ECO:0000313" key="2">
    <source>
        <dbReference type="Proteomes" id="UP000545493"/>
    </source>
</evidence>
<comment type="caution">
    <text evidence="1">The sequence shown here is derived from an EMBL/GenBank/DDBJ whole genome shotgun (WGS) entry which is preliminary data.</text>
</comment>
<reference evidence="1 2" key="1">
    <citation type="submission" date="2020-03" db="EMBL/GenBank/DDBJ databases">
        <title>Sequencing the genomes of 1000 actinobacteria strains.</title>
        <authorList>
            <person name="Klenk H.-P."/>
        </authorList>
    </citation>
    <scope>NUCLEOTIDE SEQUENCE [LARGE SCALE GENOMIC DNA]</scope>
    <source>
        <strain evidence="1 2">DSM 45685</strain>
    </source>
</reference>
<evidence type="ECO:0000313" key="1">
    <source>
        <dbReference type="EMBL" id="NIJ11604.1"/>
    </source>
</evidence>
<dbReference type="AlphaFoldDB" id="A0A7X5ZQA4"/>
<gene>
    <name evidence="1" type="ORF">FHU38_001948</name>
</gene>
<protein>
    <submittedName>
        <fullName evidence="1">Uncharacterized protein</fullName>
    </submittedName>
</protein>
<sequence>MSLLLTCGVLAGVGSVGVGEVLLCLLQPVLRLFDRGRIAVGAGRVEVFAGTFDLLAGGPEGAGAGGAAAWAAAAPVSG</sequence>
<name>A0A7X5ZQA4_9PSEU</name>
<organism evidence="1 2">
    <name type="scientific">Saccharomonospora amisosensis</name>
    <dbReference type="NCBI Taxonomy" id="1128677"/>
    <lineage>
        <taxon>Bacteria</taxon>
        <taxon>Bacillati</taxon>
        <taxon>Actinomycetota</taxon>
        <taxon>Actinomycetes</taxon>
        <taxon>Pseudonocardiales</taxon>
        <taxon>Pseudonocardiaceae</taxon>
        <taxon>Saccharomonospora</taxon>
    </lineage>
</organism>
<dbReference type="RefSeq" id="WP_167169160.1">
    <property type="nucleotide sequence ID" value="NZ_JAAOYM010000001.1"/>
</dbReference>
<dbReference type="Proteomes" id="UP000545493">
    <property type="component" value="Unassembled WGS sequence"/>
</dbReference>
<keyword evidence="2" id="KW-1185">Reference proteome</keyword>
<dbReference type="EMBL" id="JAAOYM010000001">
    <property type="protein sequence ID" value="NIJ11604.1"/>
    <property type="molecule type" value="Genomic_DNA"/>
</dbReference>
<accession>A0A7X5ZQA4</accession>